<evidence type="ECO:0008006" key="4">
    <source>
        <dbReference type="Google" id="ProtNLM"/>
    </source>
</evidence>
<feature type="compositionally biased region" description="Basic and acidic residues" evidence="1">
    <location>
        <begin position="46"/>
        <end position="63"/>
    </location>
</feature>
<evidence type="ECO:0000313" key="3">
    <source>
        <dbReference type="Proteomes" id="UP000015105"/>
    </source>
</evidence>
<dbReference type="PANTHER" id="PTHR34798">
    <property type="entry name" value="PROTEIN TIME FOR COFFEE"/>
    <property type="match status" value="1"/>
</dbReference>
<protein>
    <recommendedName>
        <fullName evidence="4">Protein TIME FOR COFFEE</fullName>
    </recommendedName>
</protein>
<reference evidence="2" key="4">
    <citation type="submission" date="2019-03" db="UniProtKB">
        <authorList>
            <consortium name="EnsemblPlants"/>
        </authorList>
    </citation>
    <scope>IDENTIFICATION</scope>
</reference>
<proteinExistence type="predicted"/>
<evidence type="ECO:0000256" key="1">
    <source>
        <dbReference type="SAM" id="MobiDB-lite"/>
    </source>
</evidence>
<feature type="compositionally biased region" description="Basic and acidic residues" evidence="1">
    <location>
        <begin position="78"/>
        <end position="87"/>
    </location>
</feature>
<dbReference type="PANTHER" id="PTHR34798:SF2">
    <property type="entry name" value="PROTEIN TIME FOR COFFEE"/>
    <property type="match status" value="1"/>
</dbReference>
<reference evidence="3" key="2">
    <citation type="journal article" date="2017" name="Nat. Plants">
        <title>The Aegilops tauschii genome reveals multiple impacts of transposons.</title>
        <authorList>
            <person name="Zhao G."/>
            <person name="Zou C."/>
            <person name="Li K."/>
            <person name="Wang K."/>
            <person name="Li T."/>
            <person name="Gao L."/>
            <person name="Zhang X."/>
            <person name="Wang H."/>
            <person name="Yang Z."/>
            <person name="Liu X."/>
            <person name="Jiang W."/>
            <person name="Mao L."/>
            <person name="Kong X."/>
            <person name="Jiao Y."/>
            <person name="Jia J."/>
        </authorList>
    </citation>
    <scope>NUCLEOTIDE SEQUENCE [LARGE SCALE GENOMIC DNA]</scope>
    <source>
        <strain evidence="3">cv. AL8/78</strain>
    </source>
</reference>
<dbReference type="GO" id="GO:0005634">
    <property type="term" value="C:nucleus"/>
    <property type="evidence" value="ECO:0007669"/>
    <property type="project" value="TreeGrafter"/>
</dbReference>
<name>A0A453B9B2_AEGTS</name>
<reference evidence="2" key="5">
    <citation type="journal article" date="2021" name="G3 (Bethesda)">
        <title>Aegilops tauschii genome assembly Aet v5.0 features greater sequence contiguity and improved annotation.</title>
        <authorList>
            <person name="Wang L."/>
            <person name="Zhu T."/>
            <person name="Rodriguez J.C."/>
            <person name="Deal K.R."/>
            <person name="Dubcovsky J."/>
            <person name="McGuire P.E."/>
            <person name="Lux T."/>
            <person name="Spannagl M."/>
            <person name="Mayer K.F.X."/>
            <person name="Baldrich P."/>
            <person name="Meyers B.C."/>
            <person name="Huo N."/>
            <person name="Gu Y.Q."/>
            <person name="Zhou H."/>
            <person name="Devos K.M."/>
            <person name="Bennetzen J.L."/>
            <person name="Unver T."/>
            <person name="Budak H."/>
            <person name="Gulick P.J."/>
            <person name="Galiba G."/>
            <person name="Kalapos B."/>
            <person name="Nelson D.R."/>
            <person name="Li P."/>
            <person name="You F.M."/>
            <person name="Luo M.C."/>
            <person name="Dvorak J."/>
        </authorList>
    </citation>
    <scope>NUCLEOTIDE SEQUENCE [LARGE SCALE GENOMIC DNA]</scope>
    <source>
        <strain evidence="2">cv. AL8/78</strain>
    </source>
</reference>
<feature type="region of interest" description="Disordered" evidence="1">
    <location>
        <begin position="1"/>
        <end position="97"/>
    </location>
</feature>
<feature type="compositionally biased region" description="Low complexity" evidence="1">
    <location>
        <begin position="256"/>
        <end position="265"/>
    </location>
</feature>
<dbReference type="EnsemblPlants" id="AET2Gv20415500.17">
    <property type="protein sequence ID" value="AET2Gv20415500.17"/>
    <property type="gene ID" value="AET2Gv20415500"/>
</dbReference>
<dbReference type="InterPro" id="IPR039317">
    <property type="entry name" value="TIC"/>
</dbReference>
<accession>A0A453B9B2</accession>
<dbReference type="AlphaFoldDB" id="A0A453B9B2"/>
<reference evidence="2" key="3">
    <citation type="journal article" date="2017" name="Nature">
        <title>Genome sequence of the progenitor of the wheat D genome Aegilops tauschii.</title>
        <authorList>
            <person name="Luo M.C."/>
            <person name="Gu Y.Q."/>
            <person name="Puiu D."/>
            <person name="Wang H."/>
            <person name="Twardziok S.O."/>
            <person name="Deal K.R."/>
            <person name="Huo N."/>
            <person name="Zhu T."/>
            <person name="Wang L."/>
            <person name="Wang Y."/>
            <person name="McGuire P.E."/>
            <person name="Liu S."/>
            <person name="Long H."/>
            <person name="Ramasamy R.K."/>
            <person name="Rodriguez J.C."/>
            <person name="Van S.L."/>
            <person name="Yuan L."/>
            <person name="Wang Z."/>
            <person name="Xia Z."/>
            <person name="Xiao L."/>
            <person name="Anderson O.D."/>
            <person name="Ouyang S."/>
            <person name="Liang Y."/>
            <person name="Zimin A.V."/>
            <person name="Pertea G."/>
            <person name="Qi P."/>
            <person name="Bennetzen J.L."/>
            <person name="Dai X."/>
            <person name="Dawson M.W."/>
            <person name="Muller H.G."/>
            <person name="Kugler K."/>
            <person name="Rivarola-Duarte L."/>
            <person name="Spannagl M."/>
            <person name="Mayer K.F.X."/>
            <person name="Lu F.H."/>
            <person name="Bevan M.W."/>
            <person name="Leroy P."/>
            <person name="Li P."/>
            <person name="You F.M."/>
            <person name="Sun Q."/>
            <person name="Liu Z."/>
            <person name="Lyons E."/>
            <person name="Wicker T."/>
            <person name="Salzberg S.L."/>
            <person name="Devos K.M."/>
            <person name="Dvorak J."/>
        </authorList>
    </citation>
    <scope>NUCLEOTIDE SEQUENCE [LARGE SCALE GENOMIC DNA]</scope>
    <source>
        <strain evidence="2">cv. AL8/78</strain>
    </source>
</reference>
<dbReference type="GO" id="GO:0042752">
    <property type="term" value="P:regulation of circadian rhythm"/>
    <property type="evidence" value="ECO:0007669"/>
    <property type="project" value="InterPro"/>
</dbReference>
<feature type="compositionally biased region" description="Basic and acidic residues" evidence="1">
    <location>
        <begin position="1"/>
        <end position="38"/>
    </location>
</feature>
<keyword evidence="3" id="KW-1185">Reference proteome</keyword>
<organism evidence="2 3">
    <name type="scientific">Aegilops tauschii subsp. strangulata</name>
    <name type="common">Goatgrass</name>
    <dbReference type="NCBI Taxonomy" id="200361"/>
    <lineage>
        <taxon>Eukaryota</taxon>
        <taxon>Viridiplantae</taxon>
        <taxon>Streptophyta</taxon>
        <taxon>Embryophyta</taxon>
        <taxon>Tracheophyta</taxon>
        <taxon>Spermatophyta</taxon>
        <taxon>Magnoliopsida</taxon>
        <taxon>Liliopsida</taxon>
        <taxon>Poales</taxon>
        <taxon>Poaceae</taxon>
        <taxon>BOP clade</taxon>
        <taxon>Pooideae</taxon>
        <taxon>Triticodae</taxon>
        <taxon>Triticeae</taxon>
        <taxon>Triticinae</taxon>
        <taxon>Aegilops</taxon>
    </lineage>
</organism>
<sequence>QDVRGNSEKKDGERTRRGLEINLEDEKAQRIPAEEHAPKKLTLQLDLEKPSQGDEKSPYERRQPPLPPQQQQQQHKPSKSEVKHEKSPLPAASPPMPMTVGGWMGTFPPFSYIAPVPGLSAPGLHHPMDIKPGTSAGLQHPALPPLPVRPKRCATHCYIAQQIQYHQRITKMNSFWPTTAAAAAAAAAAATRSAPFFGPRGPFNMGVVPPAEAASLLANPMQGSYPVRAHAPLQETKAPSMVPSPFQGSLSKDKASSSSASVAESNQRKQPPALEAQQSSPMPPNMM</sequence>
<dbReference type="Proteomes" id="UP000015105">
    <property type="component" value="Chromosome 2D"/>
</dbReference>
<evidence type="ECO:0000313" key="2">
    <source>
        <dbReference type="EnsemblPlants" id="AET2Gv20415500.17"/>
    </source>
</evidence>
<feature type="region of interest" description="Disordered" evidence="1">
    <location>
        <begin position="238"/>
        <end position="287"/>
    </location>
</feature>
<reference evidence="3" key="1">
    <citation type="journal article" date="2014" name="Science">
        <title>Ancient hybridizations among the ancestral genomes of bread wheat.</title>
        <authorList>
            <consortium name="International Wheat Genome Sequencing Consortium,"/>
            <person name="Marcussen T."/>
            <person name="Sandve S.R."/>
            <person name="Heier L."/>
            <person name="Spannagl M."/>
            <person name="Pfeifer M."/>
            <person name="Jakobsen K.S."/>
            <person name="Wulff B.B."/>
            <person name="Steuernagel B."/>
            <person name="Mayer K.F."/>
            <person name="Olsen O.A."/>
        </authorList>
    </citation>
    <scope>NUCLEOTIDE SEQUENCE [LARGE SCALE GENOMIC DNA]</scope>
    <source>
        <strain evidence="3">cv. AL8/78</strain>
    </source>
</reference>
<dbReference type="Gramene" id="AET2Gv20415500.17">
    <property type="protein sequence ID" value="AET2Gv20415500.17"/>
    <property type="gene ID" value="AET2Gv20415500"/>
</dbReference>